<keyword evidence="5" id="KW-1133">Transmembrane helix</keyword>
<dbReference type="EMBL" id="RWGY01000007">
    <property type="protein sequence ID" value="TVU41224.1"/>
    <property type="molecule type" value="Genomic_DNA"/>
</dbReference>
<dbReference type="Gramene" id="TVU41224">
    <property type="protein sequence ID" value="TVU41224"/>
    <property type="gene ID" value="EJB05_14725"/>
</dbReference>
<feature type="compositionally biased region" description="Acidic residues" evidence="4">
    <location>
        <begin position="859"/>
        <end position="868"/>
    </location>
</feature>
<feature type="region of interest" description="Disordered" evidence="4">
    <location>
        <begin position="661"/>
        <end position="680"/>
    </location>
</feature>
<dbReference type="PROSITE" id="PS50600">
    <property type="entry name" value="ULP_PROTEASE"/>
    <property type="match status" value="1"/>
</dbReference>
<dbReference type="OrthoDB" id="624036at2759"/>
<dbReference type="GO" id="GO:0008234">
    <property type="term" value="F:cysteine-type peptidase activity"/>
    <property type="evidence" value="ECO:0007669"/>
    <property type="project" value="InterPro"/>
</dbReference>
<keyword evidence="5" id="KW-0812">Transmembrane</keyword>
<feature type="compositionally biased region" description="Basic and acidic residues" evidence="4">
    <location>
        <begin position="876"/>
        <end position="887"/>
    </location>
</feature>
<evidence type="ECO:0000256" key="1">
    <source>
        <dbReference type="ARBA" id="ARBA00005234"/>
    </source>
</evidence>
<dbReference type="InterPro" id="IPR007658">
    <property type="entry name" value="DUF594"/>
</dbReference>
<dbReference type="SUPFAM" id="SSF54001">
    <property type="entry name" value="Cysteine proteinases"/>
    <property type="match status" value="1"/>
</dbReference>
<feature type="domain" description="Ubiquitin-like protease family profile" evidence="6">
    <location>
        <begin position="978"/>
        <end position="1164"/>
    </location>
</feature>
<feature type="compositionally biased region" description="Polar residues" evidence="4">
    <location>
        <begin position="806"/>
        <end position="847"/>
    </location>
</feature>
<comment type="caution">
    <text evidence="7">The sequence shown here is derived from an EMBL/GenBank/DDBJ whole genome shotgun (WGS) entry which is preliminary data.</text>
</comment>
<feature type="region of interest" description="Disordered" evidence="4">
    <location>
        <begin position="1197"/>
        <end position="1218"/>
    </location>
</feature>
<dbReference type="GO" id="GO:0006508">
    <property type="term" value="P:proteolysis"/>
    <property type="evidence" value="ECO:0007669"/>
    <property type="project" value="UniProtKB-KW"/>
</dbReference>
<evidence type="ECO:0000256" key="3">
    <source>
        <dbReference type="ARBA" id="ARBA00022801"/>
    </source>
</evidence>
<feature type="non-terminal residue" evidence="7">
    <location>
        <position position="1"/>
    </location>
</feature>
<keyword evidence="8" id="KW-1185">Reference proteome</keyword>
<evidence type="ECO:0000259" key="6">
    <source>
        <dbReference type="PROSITE" id="PS50600"/>
    </source>
</evidence>
<evidence type="ECO:0000313" key="8">
    <source>
        <dbReference type="Proteomes" id="UP000324897"/>
    </source>
</evidence>
<evidence type="ECO:0000313" key="7">
    <source>
        <dbReference type="EMBL" id="TVU41224.1"/>
    </source>
</evidence>
<feature type="compositionally biased region" description="Basic and acidic residues" evidence="4">
    <location>
        <begin position="848"/>
        <end position="858"/>
    </location>
</feature>
<protein>
    <recommendedName>
        <fullName evidence="6">Ubiquitin-like protease family profile domain-containing protein</fullName>
    </recommendedName>
</protein>
<feature type="transmembrane region" description="Helical" evidence="5">
    <location>
        <begin position="20"/>
        <end position="42"/>
    </location>
</feature>
<dbReference type="InterPro" id="IPR025315">
    <property type="entry name" value="DUF4220"/>
</dbReference>
<dbReference type="InterPro" id="IPR003653">
    <property type="entry name" value="Peptidase_C48_C"/>
</dbReference>
<dbReference type="Proteomes" id="UP000324897">
    <property type="component" value="Chromosome 4"/>
</dbReference>
<feature type="transmembrane region" description="Helical" evidence="5">
    <location>
        <begin position="139"/>
        <end position="162"/>
    </location>
</feature>
<evidence type="ECO:0000256" key="5">
    <source>
        <dbReference type="SAM" id="Phobius"/>
    </source>
</evidence>
<accession>A0A5J9W0Z9</accession>
<dbReference type="AlphaFoldDB" id="A0A5J9W0Z9"/>
<reference evidence="7 8" key="1">
    <citation type="journal article" date="2019" name="Sci. Rep.">
        <title>A high-quality genome of Eragrostis curvula grass provides insights into Poaceae evolution and supports new strategies to enhance forage quality.</title>
        <authorList>
            <person name="Carballo J."/>
            <person name="Santos B.A.C.M."/>
            <person name="Zappacosta D."/>
            <person name="Garbus I."/>
            <person name="Selva J.P."/>
            <person name="Gallo C.A."/>
            <person name="Diaz A."/>
            <person name="Albertini E."/>
            <person name="Caccamo M."/>
            <person name="Echenique V."/>
        </authorList>
    </citation>
    <scope>NUCLEOTIDE SEQUENCE [LARGE SCALE GENOMIC DNA]</scope>
    <source>
        <strain evidence="8">cv. Victoria</strain>
        <tissue evidence="7">Leaf</tissue>
    </source>
</reference>
<dbReference type="PANTHER" id="PTHR31325">
    <property type="entry name" value="OS01G0798800 PROTEIN-RELATED"/>
    <property type="match status" value="1"/>
</dbReference>
<dbReference type="InterPro" id="IPR038765">
    <property type="entry name" value="Papain-like_cys_pep_sf"/>
</dbReference>
<keyword evidence="5" id="KW-0472">Membrane</keyword>
<keyword evidence="3" id="KW-0378">Hydrolase</keyword>
<evidence type="ECO:0000256" key="2">
    <source>
        <dbReference type="ARBA" id="ARBA00022670"/>
    </source>
</evidence>
<name>A0A5J9W0Z9_9POAL</name>
<keyword evidence="2" id="KW-0645">Protease</keyword>
<organism evidence="7 8">
    <name type="scientific">Eragrostis curvula</name>
    <name type="common">weeping love grass</name>
    <dbReference type="NCBI Taxonomy" id="38414"/>
    <lineage>
        <taxon>Eukaryota</taxon>
        <taxon>Viridiplantae</taxon>
        <taxon>Streptophyta</taxon>
        <taxon>Embryophyta</taxon>
        <taxon>Tracheophyta</taxon>
        <taxon>Spermatophyta</taxon>
        <taxon>Magnoliopsida</taxon>
        <taxon>Liliopsida</taxon>
        <taxon>Poales</taxon>
        <taxon>Poaceae</taxon>
        <taxon>PACMAD clade</taxon>
        <taxon>Chloridoideae</taxon>
        <taxon>Eragrostideae</taxon>
        <taxon>Eragrostidinae</taxon>
        <taxon>Eragrostis</taxon>
    </lineage>
</organism>
<gene>
    <name evidence="7" type="ORF">EJB05_14725</name>
</gene>
<dbReference type="Pfam" id="PF02902">
    <property type="entry name" value="Peptidase_C48"/>
    <property type="match status" value="1"/>
</dbReference>
<feature type="compositionally biased region" description="Polar residues" evidence="4">
    <location>
        <begin position="888"/>
        <end position="897"/>
    </location>
</feature>
<dbReference type="Gene3D" id="3.40.395.10">
    <property type="entry name" value="Adenoviral Proteinase, Chain A"/>
    <property type="match status" value="1"/>
</dbReference>
<feature type="transmembrane region" description="Helical" evidence="5">
    <location>
        <begin position="54"/>
        <end position="72"/>
    </location>
</feature>
<feature type="region of interest" description="Disordered" evidence="4">
    <location>
        <begin position="791"/>
        <end position="917"/>
    </location>
</feature>
<feature type="compositionally biased region" description="Basic and acidic residues" evidence="4">
    <location>
        <begin position="900"/>
        <end position="917"/>
    </location>
</feature>
<proteinExistence type="inferred from homology"/>
<dbReference type="Pfam" id="PF13968">
    <property type="entry name" value="DUF4220"/>
    <property type="match status" value="1"/>
</dbReference>
<feature type="transmembrane region" description="Helical" evidence="5">
    <location>
        <begin position="84"/>
        <end position="105"/>
    </location>
</feature>
<evidence type="ECO:0000256" key="4">
    <source>
        <dbReference type="SAM" id="MobiDB-lite"/>
    </source>
</evidence>
<sequence>METPTEYVKRFFLILERVMLARIEVLVFVIALLYLLMFILDLWRRRSHSSAIKFILLILDAIADSTFLYTMGQMQSAPFKKDLFPVWALVLVNLRFSGCFISAYGMPDQENRRMSELSTVMAFSTVAFLNGTRNSQFRYPIWAMWVLQLVRSVYLIMAYNLAIQSSLHGRSSAFLTVCSAALNHADEAPVVNSTTMAGYGYPVCGDQLLKFQVKAPKYNFHLSTDHKTGLTTLETVWNDRTLKNLSSSKNTDVKLIRDMCMSFSMYRLLRCRFDNFSLPSNTIKEIRDLMSTIMKDGPERTFRIVESEVAFINDYFYTRYPVLFFRGFPLPATLHPLATIVLTCWLGRDIQRSYKPNKPGETAHLIHGVNVDLIITWVFMGVVVLQEFWKMLTYLLSDWTKVTVLCQFIPKDSELQSKWLKWLIQNLVWLLCTPRFKIVKRWHWKINQYEFIQSYVYNPWKSNLFFYLSLGIFPKHAKGVKVGKTIKLPEEVKAAILKSICSMDLEKEFLKGDDLPSLNKARMEIRSEIKWAFKLSTCTHTILVWHIATSMCEIELAQHYNTSLTDSEVLRALKSAKGCCSSSQPYIIKLQRLEYAIRANFSVANSISRYCAYMIAKVPDLLPDSSFVPELILESTVEEASKILEGCDNLQSIYRRLMREGQMKGNEGGNGRDGNRDTNRSDAVIDVGVDEDHNLTAGDGDDTDDVVPSQERIITKGAQLGRLLIEKISDDVARWKLLSEVWADLLVHIAPSWNTDAHKKHLATGGEFITHVWAILSHCGIESSKLWPEEVPEDGQLGATGREQDTVQQQSVPPTARRPSTANQEKMPSNNSLGRAQQNQSTGQSQMRKPDNFQRSERTEDDQTDLQEDLTGVTNEEIKTSAEKSNRETSTANTNITKVVRPDSRREGRPLQDPEQRITKNVQVININKPEVLPEEIDVSESIKSTSTDYMVSNEDLPTIEYIKSSSPEKILVDYGEYKLNRQRMECLLDPKAYINSETANVCIRLLREKCTINDREDGSVYLETTYNSKILWRDAESEIEEKDKHHHSFIIERAQTYLKHDMVFLPINIEEKHWYVGVVNARKHEIQVLDSLNYELGDDDLVRTLKGLERHFDQVKKLESFKPGEKWKDTQVTKWQIRRPITHRMQFDGMSCGLFMIKFFECWTGNTLSPTFAQNDITNLRCKLAVISVNDPLNKEKGSPGYKITNTDKPNSEDKDI</sequence>
<dbReference type="Pfam" id="PF04578">
    <property type="entry name" value="DUF594"/>
    <property type="match status" value="1"/>
</dbReference>
<comment type="similarity">
    <text evidence="1">Belongs to the peptidase C48 family.</text>
</comment>